<dbReference type="InterPro" id="IPR050786">
    <property type="entry name" value="EFG1_rRNA-proc"/>
</dbReference>
<evidence type="ECO:0000256" key="6">
    <source>
        <dbReference type="ARBA" id="ARBA00022552"/>
    </source>
</evidence>
<feature type="region of interest" description="Disordered" evidence="9">
    <location>
        <begin position="1"/>
        <end position="39"/>
    </location>
</feature>
<dbReference type="PANTHER" id="PTHR33911:SF1">
    <property type="entry name" value="RRNA-PROCESSING PROTEIN EFG1"/>
    <property type="match status" value="1"/>
</dbReference>
<evidence type="ECO:0000313" key="13">
    <source>
        <dbReference type="Proteomes" id="UP000483672"/>
    </source>
</evidence>
<dbReference type="Pfam" id="PF10153">
    <property type="entry name" value="Efg1"/>
    <property type="match status" value="1"/>
</dbReference>
<feature type="compositionally biased region" description="Basic and acidic residues" evidence="9">
    <location>
        <begin position="241"/>
        <end position="255"/>
    </location>
</feature>
<comment type="function">
    <text evidence="1">Involved in rRNA processing.</text>
</comment>
<feature type="region of interest" description="Disordered" evidence="9">
    <location>
        <begin position="49"/>
        <end position="68"/>
    </location>
</feature>
<feature type="compositionally biased region" description="Basic residues" evidence="9">
    <location>
        <begin position="16"/>
        <end position="28"/>
    </location>
</feature>
<keyword evidence="7" id="KW-0175">Coiled coil</keyword>
<organism evidence="10 12">
    <name type="scientific">Orbilia oligospora</name>
    <name type="common">Nematode-trapping fungus</name>
    <name type="synonym">Arthrobotrys oligospora</name>
    <dbReference type="NCBI Taxonomy" id="2813651"/>
    <lineage>
        <taxon>Eukaryota</taxon>
        <taxon>Fungi</taxon>
        <taxon>Dikarya</taxon>
        <taxon>Ascomycota</taxon>
        <taxon>Pezizomycotina</taxon>
        <taxon>Orbiliomycetes</taxon>
        <taxon>Orbiliales</taxon>
        <taxon>Orbiliaceae</taxon>
        <taxon>Orbilia</taxon>
    </lineage>
</organism>
<dbReference type="GO" id="GO:0030688">
    <property type="term" value="C:preribosome, small subunit precursor"/>
    <property type="evidence" value="ECO:0007669"/>
    <property type="project" value="TreeGrafter"/>
</dbReference>
<evidence type="ECO:0000256" key="7">
    <source>
        <dbReference type="ARBA" id="ARBA00023054"/>
    </source>
</evidence>
<dbReference type="InterPro" id="IPR019310">
    <property type="entry name" value="Efg1"/>
</dbReference>
<evidence type="ECO:0000313" key="12">
    <source>
        <dbReference type="Proteomes" id="UP000479691"/>
    </source>
</evidence>
<dbReference type="PANTHER" id="PTHR33911">
    <property type="entry name" value="RRNA-PROCESSING PROTEIN EFG1"/>
    <property type="match status" value="1"/>
</dbReference>
<dbReference type="GO" id="GO:0005730">
    <property type="term" value="C:nucleolus"/>
    <property type="evidence" value="ECO:0007669"/>
    <property type="project" value="UniProtKB-SubCell"/>
</dbReference>
<comment type="similarity">
    <text evidence="3">Belongs to the EFG1 family.</text>
</comment>
<evidence type="ECO:0000256" key="4">
    <source>
        <dbReference type="ARBA" id="ARBA00018689"/>
    </source>
</evidence>
<evidence type="ECO:0000313" key="11">
    <source>
        <dbReference type="EMBL" id="KAF3218570.1"/>
    </source>
</evidence>
<proteinExistence type="inferred from homology"/>
<sequence>MSSTIHPSRLSQIPRPKSKSKKPHHPKPPKPQPASTSLTRAQLRKKIRDLTRLLNPPSSATTGKLPATTRIDHERALSAYKHELSLQQTSSKVQLLEKRYHKVRFFERRKATRALSRLNREFNALDNNTSSSSSSADEESKKEKEGLINKIHAAEVDLNYIMHYPPLEKYISLYRSGDSKDTNQKRERIRQDIEKRMEEGTLDRGDALVEANAAEGFGGGVDGKNKKKNSSSSNNSNNKKQGHDGNKNGKSISDKNEDEDEDEGSDGGFFEL</sequence>
<evidence type="ECO:0000256" key="3">
    <source>
        <dbReference type="ARBA" id="ARBA00006916"/>
    </source>
</evidence>
<dbReference type="AlphaFoldDB" id="A0A6G1LQN5"/>
<feature type="region of interest" description="Disordered" evidence="9">
    <location>
        <begin position="193"/>
        <end position="272"/>
    </location>
</feature>
<accession>A0A6G1LQN5</accession>
<reference evidence="12 13" key="1">
    <citation type="submission" date="2019-06" db="EMBL/GenBank/DDBJ databases">
        <authorList>
            <person name="Palmer J.M."/>
        </authorList>
    </citation>
    <scope>NUCLEOTIDE SEQUENCE [LARGE SCALE GENOMIC DNA]</scope>
    <source>
        <strain evidence="11 13">TWF191</strain>
        <strain evidence="10 12">TWF788</strain>
    </source>
</reference>
<feature type="compositionally biased region" description="Acidic residues" evidence="9">
    <location>
        <begin position="256"/>
        <end position="265"/>
    </location>
</feature>
<feature type="compositionally biased region" description="Polar residues" evidence="9">
    <location>
        <begin position="1"/>
        <end position="11"/>
    </location>
</feature>
<dbReference type="EMBL" id="JAABOE010000207">
    <property type="protein sequence ID" value="KAF3158663.1"/>
    <property type="molecule type" value="Genomic_DNA"/>
</dbReference>
<keyword evidence="8" id="KW-0539">Nucleus</keyword>
<evidence type="ECO:0000256" key="2">
    <source>
        <dbReference type="ARBA" id="ARBA00004604"/>
    </source>
</evidence>
<gene>
    <name evidence="10" type="primary">EFG1</name>
    <name evidence="11" type="ORF">TWF191_008239</name>
    <name evidence="10" type="ORF">TWF788_004550</name>
</gene>
<evidence type="ECO:0000313" key="10">
    <source>
        <dbReference type="EMBL" id="KAF3158663.1"/>
    </source>
</evidence>
<evidence type="ECO:0000256" key="1">
    <source>
        <dbReference type="ARBA" id="ARBA00002773"/>
    </source>
</evidence>
<dbReference type="Proteomes" id="UP000483672">
    <property type="component" value="Unassembled WGS sequence"/>
</dbReference>
<feature type="compositionally biased region" description="Low complexity" evidence="9">
    <location>
        <begin position="230"/>
        <end position="239"/>
    </location>
</feature>
<evidence type="ECO:0000256" key="8">
    <source>
        <dbReference type="ARBA" id="ARBA00023242"/>
    </source>
</evidence>
<evidence type="ECO:0000256" key="9">
    <source>
        <dbReference type="SAM" id="MobiDB-lite"/>
    </source>
</evidence>
<evidence type="ECO:0000256" key="5">
    <source>
        <dbReference type="ARBA" id="ARBA00019827"/>
    </source>
</evidence>
<dbReference type="Proteomes" id="UP000479691">
    <property type="component" value="Unassembled WGS sequence"/>
</dbReference>
<name>A0A6G1LQN5_ORBOL</name>
<dbReference type="GO" id="GO:0000462">
    <property type="term" value="P:maturation of SSU-rRNA from tricistronic rRNA transcript (SSU-rRNA, 5.8S rRNA, LSU-rRNA)"/>
    <property type="evidence" value="ECO:0007669"/>
    <property type="project" value="TreeGrafter"/>
</dbReference>
<dbReference type="EMBL" id="WIPF01000054">
    <property type="protein sequence ID" value="KAF3218570.1"/>
    <property type="molecule type" value="Genomic_DNA"/>
</dbReference>
<comment type="caution">
    <text evidence="10">The sequence shown here is derived from an EMBL/GenBank/DDBJ whole genome shotgun (WGS) entry which is preliminary data.</text>
</comment>
<protein>
    <recommendedName>
        <fullName evidence="4">rRNA-processing protein EFG1</fullName>
    </recommendedName>
    <alternativeName>
        <fullName evidence="5">rRNA-processing protein efg1</fullName>
    </alternativeName>
</protein>
<feature type="compositionally biased region" description="Basic and acidic residues" evidence="9">
    <location>
        <begin position="193"/>
        <end position="207"/>
    </location>
</feature>
<comment type="subcellular location">
    <subcellularLocation>
        <location evidence="2">Nucleus</location>
        <location evidence="2">Nucleolus</location>
    </subcellularLocation>
</comment>
<keyword evidence="6" id="KW-0698">rRNA processing</keyword>